<dbReference type="RefSeq" id="WP_320424767.1">
    <property type="nucleotide sequence ID" value="NZ_JAXCLA010000006.1"/>
</dbReference>
<evidence type="ECO:0000256" key="1">
    <source>
        <dbReference type="SAM" id="MobiDB-lite"/>
    </source>
</evidence>
<reference evidence="2 3" key="1">
    <citation type="submission" date="2023-11" db="EMBL/GenBank/DDBJ databases">
        <title>Paucibacter sp. nov., isolated from fresh soil in Korea.</title>
        <authorList>
            <person name="Le N.T.T."/>
        </authorList>
    </citation>
    <scope>NUCLEOTIDE SEQUENCE [LARGE SCALE GENOMIC DNA]</scope>
    <source>
        <strain evidence="2 3">R3-3</strain>
    </source>
</reference>
<organism evidence="2 3">
    <name type="scientific">Roseateles agri</name>
    <dbReference type="NCBI Taxonomy" id="3098619"/>
    <lineage>
        <taxon>Bacteria</taxon>
        <taxon>Pseudomonadati</taxon>
        <taxon>Pseudomonadota</taxon>
        <taxon>Betaproteobacteria</taxon>
        <taxon>Burkholderiales</taxon>
        <taxon>Sphaerotilaceae</taxon>
        <taxon>Roseateles</taxon>
    </lineage>
</organism>
<dbReference type="Proteomes" id="UP001285263">
    <property type="component" value="Unassembled WGS sequence"/>
</dbReference>
<name>A0ABU5DKI5_9BURK</name>
<proteinExistence type="predicted"/>
<comment type="caution">
    <text evidence="2">The sequence shown here is derived from an EMBL/GenBank/DDBJ whole genome shotgun (WGS) entry which is preliminary data.</text>
</comment>
<feature type="compositionally biased region" description="Low complexity" evidence="1">
    <location>
        <begin position="30"/>
        <end position="54"/>
    </location>
</feature>
<accession>A0ABU5DKI5</accession>
<protein>
    <submittedName>
        <fullName evidence="2">Uncharacterized protein</fullName>
    </submittedName>
</protein>
<evidence type="ECO:0000313" key="3">
    <source>
        <dbReference type="Proteomes" id="UP001285263"/>
    </source>
</evidence>
<keyword evidence="3" id="KW-1185">Reference proteome</keyword>
<feature type="region of interest" description="Disordered" evidence="1">
    <location>
        <begin position="30"/>
        <end position="75"/>
    </location>
</feature>
<dbReference type="EMBL" id="JAXCLA010000006">
    <property type="protein sequence ID" value="MDY0746809.1"/>
    <property type="molecule type" value="Genomic_DNA"/>
</dbReference>
<evidence type="ECO:0000313" key="2">
    <source>
        <dbReference type="EMBL" id="MDY0746809.1"/>
    </source>
</evidence>
<gene>
    <name evidence="2" type="ORF">SNE35_20020</name>
</gene>
<sequence length="75" mass="7495">MRAALSILGLVIVLAIVMFNMKHQAQQIAASRPAASAASQAGQAGAGGLPNPQAIGQQVNDAVMQGASRASDAQP</sequence>